<feature type="coiled-coil region" evidence="1">
    <location>
        <begin position="247"/>
        <end position="320"/>
    </location>
</feature>
<dbReference type="STRING" id="5722.A2ERA0"/>
<organism evidence="3 4">
    <name type="scientific">Trichomonas vaginalis (strain ATCC PRA-98 / G3)</name>
    <dbReference type="NCBI Taxonomy" id="412133"/>
    <lineage>
        <taxon>Eukaryota</taxon>
        <taxon>Metamonada</taxon>
        <taxon>Parabasalia</taxon>
        <taxon>Trichomonadida</taxon>
        <taxon>Trichomonadidae</taxon>
        <taxon>Trichomonas</taxon>
    </lineage>
</organism>
<feature type="compositionally biased region" description="Low complexity" evidence="2">
    <location>
        <begin position="9"/>
        <end position="21"/>
    </location>
</feature>
<gene>
    <name evidence="3" type="ORF">TVAG_226660</name>
</gene>
<feature type="region of interest" description="Disordered" evidence="2">
    <location>
        <begin position="1"/>
        <end position="36"/>
    </location>
</feature>
<dbReference type="VEuPathDB" id="TrichDB:TVAG_226660"/>
<evidence type="ECO:0000313" key="4">
    <source>
        <dbReference type="Proteomes" id="UP000001542"/>
    </source>
</evidence>
<keyword evidence="1" id="KW-0175">Coiled coil</keyword>
<dbReference type="GO" id="GO:0005929">
    <property type="term" value="C:cilium"/>
    <property type="evidence" value="ECO:0000318"/>
    <property type="project" value="GO_Central"/>
</dbReference>
<dbReference type="GO" id="GO:0048487">
    <property type="term" value="F:beta-tubulin binding"/>
    <property type="evidence" value="ECO:0000318"/>
    <property type="project" value="GO_Central"/>
</dbReference>
<name>A2ERA0_TRIV3</name>
<dbReference type="InterPro" id="IPR029602">
    <property type="entry name" value="IFT74"/>
</dbReference>
<dbReference type="VEuPathDB" id="TrichDB:TVAGG3_0411420"/>
<dbReference type="SMR" id="A2ERA0"/>
<dbReference type="OrthoDB" id="444379at2759"/>
<accession>A2ERA0</accession>
<dbReference type="AlphaFoldDB" id="A2ERA0"/>
<dbReference type="EMBL" id="DS113464">
    <property type="protein sequence ID" value="EAY04853.1"/>
    <property type="molecule type" value="Genomic_DNA"/>
</dbReference>
<dbReference type="eggNOG" id="ENOG502QS4E">
    <property type="taxonomic scope" value="Eukaryota"/>
</dbReference>
<dbReference type="PANTHER" id="PTHR31432:SF0">
    <property type="entry name" value="INTRAFLAGELLAR TRANSPORT PROTEIN 74 HOMOLOG"/>
    <property type="match status" value="1"/>
</dbReference>
<sequence length="509" mass="58773">MSEQQKFTRPPSSRQPSSRQPTGMRPPSSRSRIGGDVGLFNQRINTSNKTIEVQGLPSAHKTIGTRQVADNKFYIGILRKRINEIVAEIERLKDENETRRRGQAISVSLQQEVGDLRNQIAQQEAELADYNVLADRLSTKVSYDEMQKALNDLIQSNSQLEKEADRLYRERKDLDAIVTDQENQVQEMMRGNGSPQLQEMVKEIDSLEEQCRELRGKTGDLSGKSREELLQIVKDTTSKIGDIDKAIQDENKSLQFVDQQIKNLEAREADQNTERGKKYLVLLQREKDMNNFIKNYPTTLDTAQKELAEAQKRVIEVLTTTSRDLETLDKLPTLENFHQLQADLEYKAKQMTDAQATAQALQAEVEQRRRELEDLQNVDEKIRQEEQSIEKQIKKMNAELPQFQDVETIRQEGELRKQQKEAERDSLKEQFKNIRKATNALATQYNEAKANLRTNEQQTKLHQLEKDLQSKAQESAEIIEHIEQERRKTNYAMVKRQALAIVNEINQGL</sequence>
<evidence type="ECO:0000256" key="2">
    <source>
        <dbReference type="SAM" id="MobiDB-lite"/>
    </source>
</evidence>
<reference evidence="3" key="1">
    <citation type="submission" date="2006-10" db="EMBL/GenBank/DDBJ databases">
        <authorList>
            <person name="Amadeo P."/>
            <person name="Zhao Q."/>
            <person name="Wortman J."/>
            <person name="Fraser-Liggett C."/>
            <person name="Carlton J."/>
        </authorList>
    </citation>
    <scope>NUCLEOTIDE SEQUENCE</scope>
    <source>
        <strain evidence="3">G3</strain>
    </source>
</reference>
<reference evidence="3" key="2">
    <citation type="journal article" date="2007" name="Science">
        <title>Draft genome sequence of the sexually transmitted pathogen Trichomonas vaginalis.</title>
        <authorList>
            <person name="Carlton J.M."/>
            <person name="Hirt R.P."/>
            <person name="Silva J.C."/>
            <person name="Delcher A.L."/>
            <person name="Schatz M."/>
            <person name="Zhao Q."/>
            <person name="Wortman J.R."/>
            <person name="Bidwell S.L."/>
            <person name="Alsmark U.C.M."/>
            <person name="Besteiro S."/>
            <person name="Sicheritz-Ponten T."/>
            <person name="Noel C.J."/>
            <person name="Dacks J.B."/>
            <person name="Foster P.G."/>
            <person name="Simillion C."/>
            <person name="Van de Peer Y."/>
            <person name="Miranda-Saavedra D."/>
            <person name="Barton G.J."/>
            <person name="Westrop G.D."/>
            <person name="Mueller S."/>
            <person name="Dessi D."/>
            <person name="Fiori P.L."/>
            <person name="Ren Q."/>
            <person name="Paulsen I."/>
            <person name="Zhang H."/>
            <person name="Bastida-Corcuera F.D."/>
            <person name="Simoes-Barbosa A."/>
            <person name="Brown M.T."/>
            <person name="Hayes R.D."/>
            <person name="Mukherjee M."/>
            <person name="Okumura C.Y."/>
            <person name="Schneider R."/>
            <person name="Smith A.J."/>
            <person name="Vanacova S."/>
            <person name="Villalvazo M."/>
            <person name="Haas B.J."/>
            <person name="Pertea M."/>
            <person name="Feldblyum T.V."/>
            <person name="Utterback T.R."/>
            <person name="Shu C.L."/>
            <person name="Osoegawa K."/>
            <person name="de Jong P.J."/>
            <person name="Hrdy I."/>
            <person name="Horvathova L."/>
            <person name="Zubacova Z."/>
            <person name="Dolezal P."/>
            <person name="Malik S.B."/>
            <person name="Logsdon J.M. Jr."/>
            <person name="Henze K."/>
            <person name="Gupta A."/>
            <person name="Wang C.C."/>
            <person name="Dunne R.L."/>
            <person name="Upcroft J.A."/>
            <person name="Upcroft P."/>
            <person name="White O."/>
            <person name="Salzberg S.L."/>
            <person name="Tang P."/>
            <person name="Chiu C.-H."/>
            <person name="Lee Y.-S."/>
            <person name="Embley T.M."/>
            <person name="Coombs G.H."/>
            <person name="Mottram J.C."/>
            <person name="Tachezy J."/>
            <person name="Fraser-Liggett C.M."/>
            <person name="Johnson P.J."/>
        </authorList>
    </citation>
    <scope>NUCLEOTIDE SEQUENCE [LARGE SCALE GENOMIC DNA]</scope>
    <source>
        <strain evidence="3">G3</strain>
    </source>
</reference>
<dbReference type="GO" id="GO:0035735">
    <property type="term" value="P:intraciliary transport involved in cilium assembly"/>
    <property type="evidence" value="ECO:0000318"/>
    <property type="project" value="GO_Central"/>
</dbReference>
<evidence type="ECO:0000313" key="3">
    <source>
        <dbReference type="EMBL" id="EAY04853.1"/>
    </source>
</evidence>
<keyword evidence="4" id="KW-1185">Reference proteome</keyword>
<dbReference type="GO" id="GO:0030992">
    <property type="term" value="C:intraciliary transport particle B"/>
    <property type="evidence" value="ECO:0000318"/>
    <property type="project" value="GO_Central"/>
</dbReference>
<dbReference type="PANTHER" id="PTHR31432">
    <property type="entry name" value="INTRAFLAGELLAR TRANSPORT PROTEIN 74 HOMOLOG"/>
    <property type="match status" value="1"/>
</dbReference>
<dbReference type="KEGG" id="tva:4762718"/>
<protein>
    <submittedName>
        <fullName evidence="3">Uncharacterized protein</fullName>
    </submittedName>
</protein>
<proteinExistence type="predicted"/>
<evidence type="ECO:0000256" key="1">
    <source>
        <dbReference type="SAM" id="Coils"/>
    </source>
</evidence>
<feature type="coiled-coil region" evidence="1">
    <location>
        <begin position="75"/>
        <end position="217"/>
    </location>
</feature>
<dbReference type="Proteomes" id="UP000001542">
    <property type="component" value="Unassembled WGS sequence"/>
</dbReference>
<dbReference type="Gene3D" id="1.10.287.1490">
    <property type="match status" value="1"/>
</dbReference>
<dbReference type="OMA" id="RYWEELM"/>
<dbReference type="InParanoid" id="A2ERA0"/>
<dbReference type="RefSeq" id="XP_001317076.1">
    <property type="nucleotide sequence ID" value="XM_001317041.1"/>
</dbReference>
<feature type="coiled-coil region" evidence="1">
    <location>
        <begin position="351"/>
        <end position="485"/>
    </location>
</feature>